<evidence type="ECO:0000256" key="9">
    <source>
        <dbReference type="RuleBase" id="RU003346"/>
    </source>
</evidence>
<feature type="domain" description="Major facilitator superfamily (MFS) profile" evidence="12">
    <location>
        <begin position="147"/>
        <end position="580"/>
    </location>
</feature>
<evidence type="ECO:0000256" key="8">
    <source>
        <dbReference type="ARBA" id="ARBA00023136"/>
    </source>
</evidence>
<evidence type="ECO:0000259" key="12">
    <source>
        <dbReference type="PROSITE" id="PS50850"/>
    </source>
</evidence>
<evidence type="ECO:0000256" key="7">
    <source>
        <dbReference type="ARBA" id="ARBA00022989"/>
    </source>
</evidence>
<keyword evidence="6" id="KW-0769">Symport</keyword>
<name>A0A2P2ISJ8_RHIMU</name>
<dbReference type="FunFam" id="1.20.1250.20:FF:000025">
    <property type="entry name" value="probable polyol transporter 4"/>
    <property type="match status" value="1"/>
</dbReference>
<dbReference type="PANTHER" id="PTHR48020:SF49">
    <property type="entry name" value="SUGAR TRANSPORTER"/>
    <property type="match status" value="1"/>
</dbReference>
<keyword evidence="4 13" id="KW-0762">Sugar transport</keyword>
<dbReference type="EMBL" id="GGEC01003684">
    <property type="protein sequence ID" value="MBW84167.1"/>
    <property type="molecule type" value="Transcribed_RNA"/>
</dbReference>
<feature type="transmembrane region" description="Helical" evidence="11">
    <location>
        <begin position="184"/>
        <end position="202"/>
    </location>
</feature>
<evidence type="ECO:0000256" key="11">
    <source>
        <dbReference type="SAM" id="Phobius"/>
    </source>
</evidence>
<evidence type="ECO:0000256" key="6">
    <source>
        <dbReference type="ARBA" id="ARBA00022847"/>
    </source>
</evidence>
<evidence type="ECO:0000256" key="2">
    <source>
        <dbReference type="ARBA" id="ARBA00010992"/>
    </source>
</evidence>
<dbReference type="NCBIfam" id="TIGR00879">
    <property type="entry name" value="SP"/>
    <property type="match status" value="1"/>
</dbReference>
<dbReference type="InterPro" id="IPR050814">
    <property type="entry name" value="Myo-inositol_Transporter"/>
</dbReference>
<dbReference type="InterPro" id="IPR003663">
    <property type="entry name" value="Sugar/inositol_transpt"/>
</dbReference>
<dbReference type="PROSITE" id="PS50850">
    <property type="entry name" value="MFS"/>
    <property type="match status" value="1"/>
</dbReference>
<feature type="transmembrane region" description="Helical" evidence="11">
    <location>
        <begin position="242"/>
        <end position="260"/>
    </location>
</feature>
<dbReference type="InterPro" id="IPR005829">
    <property type="entry name" value="Sugar_transporter_CS"/>
</dbReference>
<feature type="transmembrane region" description="Helical" evidence="11">
    <location>
        <begin position="429"/>
        <end position="451"/>
    </location>
</feature>
<protein>
    <submittedName>
        <fullName evidence="13">Sugar transporter</fullName>
    </submittedName>
</protein>
<dbReference type="PROSITE" id="PS00217">
    <property type="entry name" value="SUGAR_TRANSPORT_2"/>
    <property type="match status" value="1"/>
</dbReference>
<evidence type="ECO:0000256" key="10">
    <source>
        <dbReference type="SAM" id="Coils"/>
    </source>
</evidence>
<dbReference type="GO" id="GO:0016020">
    <property type="term" value="C:membrane"/>
    <property type="evidence" value="ECO:0007669"/>
    <property type="project" value="UniProtKB-SubCell"/>
</dbReference>
<keyword evidence="10" id="KW-0175">Coiled coil</keyword>
<comment type="similarity">
    <text evidence="2 9">Belongs to the major facilitator superfamily. Sugar transporter (TC 2.A.1.1) family.</text>
</comment>
<keyword evidence="5 11" id="KW-0812">Transmembrane</keyword>
<dbReference type="Gene3D" id="1.20.1250.20">
    <property type="entry name" value="MFS general substrate transporter like domains"/>
    <property type="match status" value="1"/>
</dbReference>
<evidence type="ECO:0000256" key="5">
    <source>
        <dbReference type="ARBA" id="ARBA00022692"/>
    </source>
</evidence>
<evidence type="ECO:0000256" key="4">
    <source>
        <dbReference type="ARBA" id="ARBA00022597"/>
    </source>
</evidence>
<feature type="transmembrane region" description="Helical" evidence="11">
    <location>
        <begin position="488"/>
        <end position="514"/>
    </location>
</feature>
<dbReference type="GO" id="GO:0015293">
    <property type="term" value="F:symporter activity"/>
    <property type="evidence" value="ECO:0007669"/>
    <property type="project" value="UniProtKB-KW"/>
</dbReference>
<feature type="transmembrane region" description="Helical" evidence="11">
    <location>
        <begin position="214"/>
        <end position="235"/>
    </location>
</feature>
<keyword evidence="3 9" id="KW-0813">Transport</keyword>
<feature type="transmembrane region" description="Helical" evidence="11">
    <location>
        <begin position="300"/>
        <end position="323"/>
    </location>
</feature>
<dbReference type="InterPro" id="IPR020846">
    <property type="entry name" value="MFS_dom"/>
</dbReference>
<evidence type="ECO:0000256" key="3">
    <source>
        <dbReference type="ARBA" id="ARBA00022448"/>
    </source>
</evidence>
<feature type="transmembrane region" description="Helical" evidence="11">
    <location>
        <begin position="143"/>
        <end position="172"/>
    </location>
</feature>
<dbReference type="PROSITE" id="PS00216">
    <property type="entry name" value="SUGAR_TRANSPORT_1"/>
    <property type="match status" value="2"/>
</dbReference>
<evidence type="ECO:0000313" key="13">
    <source>
        <dbReference type="EMBL" id="MBW84167.1"/>
    </source>
</evidence>
<sequence length="622" mass="67020">MPKISTLLSLSLHTFLDLKNRAKTTIDLGDQTQGLSFVPKKKKKQSFFSLSSSSITGQDIQRGGEGGHIHYTQTNIHIKLAYIAHIEIQGGEEMEFQENGNAVKGKNTYMRMDSDATDETIVSANDAQRQEGFFGRKNDPKKFVLFCAIFASLNSVLIGYDVGVMSGAILFIKEDLKISELQEEILVGILSILSLFGSLAGGKTSDAIGRKWTIAFAAIVFQSGAAIMSLAPTFAILIIGRILAGVGIGFGVMIAPVYIAEISPTIARGALTSFPEIFINLGILLGYVSNYAFSGLPVHLSWRVMLGVGILPSIFMLLALFVIPESPRWLVTQNRIEEARLALSKTNENDREAEERLAEIQMAAGHVNAEKHEAKAVWSEILNPSPAVRRMLITGCGIQVFQQITGIEATVYYSPTIFKDAGIKGNTQVLAATVAVGLTKTIFILAAIFLIDKAGRKPLLYVSTIGMTICLLCLSLTLSFIGDGEVGISLAVLSVCANVAFFSIGIGPVCWVVSSEIFPLRLRAQASAIGAVGSRVSSGAVTMSFLSESRAITVGGTFFIFGLISALSVAFVHAFVPETKGMSLEQIEMIFQNEGEWQRGEVELGDVERLVRNDPVVGALSS</sequence>
<feature type="transmembrane region" description="Helical" evidence="11">
    <location>
        <begin position="458"/>
        <end position="482"/>
    </location>
</feature>
<keyword evidence="8 11" id="KW-0472">Membrane</keyword>
<dbReference type="InterPro" id="IPR005828">
    <property type="entry name" value="MFS_sugar_transport-like"/>
</dbReference>
<comment type="subcellular location">
    <subcellularLocation>
        <location evidence="1">Membrane</location>
        <topology evidence="1">Multi-pass membrane protein</topology>
    </subcellularLocation>
</comment>
<keyword evidence="7 11" id="KW-1133">Transmembrane helix</keyword>
<feature type="coiled-coil region" evidence="10">
    <location>
        <begin position="336"/>
        <end position="363"/>
    </location>
</feature>
<dbReference type="PRINTS" id="PR00171">
    <property type="entry name" value="SUGRTRNSPORT"/>
</dbReference>
<dbReference type="SUPFAM" id="SSF103473">
    <property type="entry name" value="MFS general substrate transporter"/>
    <property type="match status" value="1"/>
</dbReference>
<organism evidence="13">
    <name type="scientific">Rhizophora mucronata</name>
    <name type="common">Asiatic mangrove</name>
    <dbReference type="NCBI Taxonomy" id="61149"/>
    <lineage>
        <taxon>Eukaryota</taxon>
        <taxon>Viridiplantae</taxon>
        <taxon>Streptophyta</taxon>
        <taxon>Embryophyta</taxon>
        <taxon>Tracheophyta</taxon>
        <taxon>Spermatophyta</taxon>
        <taxon>Magnoliopsida</taxon>
        <taxon>eudicotyledons</taxon>
        <taxon>Gunneridae</taxon>
        <taxon>Pentapetalae</taxon>
        <taxon>rosids</taxon>
        <taxon>fabids</taxon>
        <taxon>Malpighiales</taxon>
        <taxon>Rhizophoraceae</taxon>
        <taxon>Rhizophora</taxon>
    </lineage>
</organism>
<proteinExistence type="inferred from homology"/>
<dbReference type="Pfam" id="PF00083">
    <property type="entry name" value="Sugar_tr"/>
    <property type="match status" value="1"/>
</dbReference>
<evidence type="ECO:0000256" key="1">
    <source>
        <dbReference type="ARBA" id="ARBA00004141"/>
    </source>
</evidence>
<feature type="transmembrane region" description="Helical" evidence="11">
    <location>
        <begin position="552"/>
        <end position="576"/>
    </location>
</feature>
<accession>A0A2P2ISJ8</accession>
<dbReference type="InterPro" id="IPR036259">
    <property type="entry name" value="MFS_trans_sf"/>
</dbReference>
<dbReference type="AlphaFoldDB" id="A0A2P2ISJ8"/>
<dbReference type="PANTHER" id="PTHR48020">
    <property type="entry name" value="PROTON MYO-INOSITOL COTRANSPORTER"/>
    <property type="match status" value="1"/>
</dbReference>
<reference evidence="13" key="1">
    <citation type="submission" date="2018-02" db="EMBL/GenBank/DDBJ databases">
        <title>Rhizophora mucronata_Transcriptome.</title>
        <authorList>
            <person name="Meera S.P."/>
            <person name="Sreeshan A."/>
            <person name="Augustine A."/>
        </authorList>
    </citation>
    <scope>NUCLEOTIDE SEQUENCE</scope>
    <source>
        <tissue evidence="13">Leaf</tissue>
    </source>
</reference>
<feature type="transmembrane region" description="Helical" evidence="11">
    <location>
        <begin position="266"/>
        <end position="288"/>
    </location>
</feature>